<protein>
    <submittedName>
        <fullName evidence="2">Tetratricopeptide repeat 28-like</fullName>
    </submittedName>
</protein>
<comment type="caution">
    <text evidence="2">The sequence shown here is derived from an EMBL/GenBank/DDBJ whole genome shotgun (WGS) entry which is preliminary data.</text>
</comment>
<evidence type="ECO:0000259" key="1">
    <source>
        <dbReference type="Pfam" id="PF03445"/>
    </source>
</evidence>
<evidence type="ECO:0000313" key="2">
    <source>
        <dbReference type="EMBL" id="CAB3983031.1"/>
    </source>
</evidence>
<dbReference type="PANTHER" id="PTHR19959:SF119">
    <property type="entry name" value="FUNGAL LIPASE-LIKE DOMAIN-CONTAINING PROTEIN"/>
    <property type="match status" value="1"/>
</dbReference>
<dbReference type="Proteomes" id="UP001152795">
    <property type="component" value="Unassembled WGS sequence"/>
</dbReference>
<dbReference type="InterPro" id="IPR005105">
    <property type="entry name" value="GlnD_Uridyltrans_N"/>
</dbReference>
<dbReference type="Pfam" id="PF03445">
    <property type="entry name" value="DUF294"/>
    <property type="match status" value="1"/>
</dbReference>
<name>A0A6S7GCN4_PARCT</name>
<dbReference type="GO" id="GO:0003723">
    <property type="term" value="F:RNA binding"/>
    <property type="evidence" value="ECO:0007669"/>
    <property type="project" value="InterPro"/>
</dbReference>
<dbReference type="Gene3D" id="1.10.3450.40">
    <property type="entry name" value="Signal recognition particle, SRP68 subunit, RNA-binding domain"/>
    <property type="match status" value="1"/>
</dbReference>
<evidence type="ECO:0000313" key="3">
    <source>
        <dbReference type="Proteomes" id="UP001152795"/>
    </source>
</evidence>
<reference evidence="2" key="1">
    <citation type="submission" date="2020-04" db="EMBL/GenBank/DDBJ databases">
        <authorList>
            <person name="Alioto T."/>
            <person name="Alioto T."/>
            <person name="Gomez Garrido J."/>
        </authorList>
    </citation>
    <scope>NUCLEOTIDE SEQUENCE</scope>
    <source>
        <strain evidence="2">A484AB</strain>
    </source>
</reference>
<sequence length="1111" mass="126829">MSTSANALFKSQLEKAELHSVTSWHRELEIAKALKMAHDDENKHDEAIALEKLGDVYNARALLEDNSDTPFVRLDQFVLATALYNSSLIRSNDSTKKNELEAKLRRIEENILSHCGQAINASEFRHDIDRNRKSKLEEFREQCSEKLKSVQSKYSVFTSPLHDRDAESEARRAKAIREIFTEIREFMKDAVALLLDECIQVLGQPPQDVNYAFIGFGSFARREATPFSDLESALLIEDGKNDASVKEYFMKLMEYFNYKVLNLQETILPSMCIPSLNDANNLTNSLQRYACSSQECGGDATEWPFLGKGFYDDEMCGFSVDGRMSKACKTPLGRLVLGRGENKDLIKTPTELAELYVSALKFDGSRVENNCDLSTVLSNVSFLYGNDPELVDTYDALVLSMTGISQDASNFNLRQSSAIVCLQNALDQFQFSFTSRDIGLISSIKKKLYRAVGMLITNIGKFQYSSVIDNSPWSILDRLLEDGIISADTHRNLFVVVSIVNEVRLMAYLRCGRQDEIFSFFDQSTDIDFELVRDLCVRFFYTVFPFQKSVKKILLKLQAHESATIQFVSSETFYEYSHFNSAVALSFTSYRNVEVMIDKFKQTYESAKDEDLKRLCLAYLSCIQPDYTAQYCEKILTSMGDGNNSEWKILTYLIAAMASLNQDNVTNIETFLNAAREASESDTVTPNSTMELTVRAYNMLISGFLKFRQESYNEALHEFNYARMLYERVMKSKESVVSLFECGALFMSGSCHMMQGEYKDPNVELAMRNMRHYTGNGDYMRILYHAYMLCQEGAENQEGLIKHMEKLLELFLRFRCPTGQELWASIMAQGIILAALFLGLLYRNTERVDDALRIFRLASSHLITKALELCGDKCHVGKIKAEKARMFIDAFRAIFKFSEAECLHLKDCKDEMWVCIDDALGKLANYRGKFERIEERDVFTDVVSRGGFQLRASGFFSVYSSNENRQYAAPHFADAVTMPLLLEGWCDTLTRGMQFILYTTERDVAEQILHHGTPIISMMFPNLLPLFQANPCNVLRPWVPIIRPVVEEMISEIFSSVNSQRTAVLEQVETNVATCQQYAVEFLSLWKNLFFFALRFSLCNDLLDSFGFLKE</sequence>
<feature type="domain" description="Protein-PII uridylyltransferase N-terminal" evidence="1">
    <location>
        <begin position="181"/>
        <end position="258"/>
    </location>
</feature>
<organism evidence="2 3">
    <name type="scientific">Paramuricea clavata</name>
    <name type="common">Red gorgonian</name>
    <name type="synonym">Violescent sea-whip</name>
    <dbReference type="NCBI Taxonomy" id="317549"/>
    <lineage>
        <taxon>Eukaryota</taxon>
        <taxon>Metazoa</taxon>
        <taxon>Cnidaria</taxon>
        <taxon>Anthozoa</taxon>
        <taxon>Octocorallia</taxon>
        <taxon>Malacalcyonacea</taxon>
        <taxon>Plexauridae</taxon>
        <taxon>Paramuricea</taxon>
    </lineage>
</organism>
<dbReference type="AlphaFoldDB" id="A0A6S7GCN4"/>
<dbReference type="EMBL" id="CACRXK020000567">
    <property type="protein sequence ID" value="CAB3983031.1"/>
    <property type="molecule type" value="Genomic_DNA"/>
</dbReference>
<keyword evidence="3" id="KW-1185">Reference proteome</keyword>
<dbReference type="GO" id="GO:0008773">
    <property type="term" value="F:[protein-PII] uridylyltransferase activity"/>
    <property type="evidence" value="ECO:0007669"/>
    <property type="project" value="InterPro"/>
</dbReference>
<dbReference type="InterPro" id="IPR038253">
    <property type="entry name" value="SRP68_N_sf"/>
</dbReference>
<dbReference type="PANTHER" id="PTHR19959">
    <property type="entry name" value="KINESIN LIGHT CHAIN"/>
    <property type="match status" value="1"/>
</dbReference>
<gene>
    <name evidence="2" type="ORF">PACLA_8A085746</name>
</gene>
<dbReference type="OrthoDB" id="10436066at2759"/>
<accession>A0A6S7GCN4</accession>
<proteinExistence type="predicted"/>